<keyword evidence="2" id="KW-1185">Reference proteome</keyword>
<name>A0ACD3RVJ1_LARCR</name>
<dbReference type="EMBL" id="CM011674">
    <property type="protein sequence ID" value="TMS23372.1"/>
    <property type="molecule type" value="Genomic_DNA"/>
</dbReference>
<gene>
    <name evidence="1" type="ORF">E3U43_008678</name>
</gene>
<sequence>MEEQQVRSPSPNIILRCENDFLSSQKSAWDSSSDGEEEAELRKVPDVRRDDLASRRAHRGTVAPKVHQFVPSPVCSNKDRERWEGIRRASQQTLLEREISDKEADIITRRDNPFLNSAPRHEEEEDEEEEGEEGKVIAMPNKQKDDLAQRRAQSRPLPHRDGPMRFVSASMSQADMQKWERLKMTEPSQVDGADLSQTTSHSADLAPWSPEPPSTPAELDAHLAQYERRTEEEEDEDEEEKIPDLRKDDMMARRTGVFHKQSTATGTYNRFLPLPASKRCTQGEVTTDAAPRSKKGVLAERSKKLNIRAEQQQPRDAMETPQPHSDMTVVRATSHSEQEHNEDEYDENEPLPDPAKDDMMARRTGSFQKTSAARSNQPINQFLPVPGSVKYSIAPVSAMKPLHNRPKHTEKMASESSIVTVAAEPQAPPSTAPTSL</sequence>
<protein>
    <submittedName>
        <fullName evidence="1">Uncharacterized protein</fullName>
    </submittedName>
</protein>
<evidence type="ECO:0000313" key="1">
    <source>
        <dbReference type="EMBL" id="TMS23372.1"/>
    </source>
</evidence>
<organism evidence="1 2">
    <name type="scientific">Larimichthys crocea</name>
    <name type="common">Large yellow croaker</name>
    <name type="synonym">Pseudosciaena crocea</name>
    <dbReference type="NCBI Taxonomy" id="215358"/>
    <lineage>
        <taxon>Eukaryota</taxon>
        <taxon>Metazoa</taxon>
        <taxon>Chordata</taxon>
        <taxon>Craniata</taxon>
        <taxon>Vertebrata</taxon>
        <taxon>Euteleostomi</taxon>
        <taxon>Actinopterygii</taxon>
        <taxon>Neopterygii</taxon>
        <taxon>Teleostei</taxon>
        <taxon>Neoteleostei</taxon>
        <taxon>Acanthomorphata</taxon>
        <taxon>Eupercaria</taxon>
        <taxon>Sciaenidae</taxon>
        <taxon>Larimichthys</taxon>
    </lineage>
</organism>
<dbReference type="Proteomes" id="UP000793456">
    <property type="component" value="Chromosome I"/>
</dbReference>
<accession>A0ACD3RVJ1</accession>
<proteinExistence type="predicted"/>
<reference evidence="1" key="1">
    <citation type="submission" date="2018-11" db="EMBL/GenBank/DDBJ databases">
        <title>The sequence and de novo assembly of Larimichthys crocea genome using PacBio and Hi-C technologies.</title>
        <authorList>
            <person name="Xu P."/>
            <person name="Chen B."/>
            <person name="Zhou Z."/>
            <person name="Ke Q."/>
            <person name="Wu Y."/>
            <person name="Bai H."/>
            <person name="Pu F."/>
        </authorList>
    </citation>
    <scope>NUCLEOTIDE SEQUENCE</scope>
    <source>
        <tissue evidence="1">Muscle</tissue>
    </source>
</reference>
<evidence type="ECO:0000313" key="2">
    <source>
        <dbReference type="Proteomes" id="UP000793456"/>
    </source>
</evidence>
<comment type="caution">
    <text evidence="1">The sequence shown here is derived from an EMBL/GenBank/DDBJ whole genome shotgun (WGS) entry which is preliminary data.</text>
</comment>